<accession>A0AAN7WYJ8</accession>
<organism evidence="2 3">
    <name type="scientific">Eleginops maclovinus</name>
    <name type="common">Patagonian blennie</name>
    <name type="synonym">Eleginus maclovinus</name>
    <dbReference type="NCBI Taxonomy" id="56733"/>
    <lineage>
        <taxon>Eukaryota</taxon>
        <taxon>Metazoa</taxon>
        <taxon>Chordata</taxon>
        <taxon>Craniata</taxon>
        <taxon>Vertebrata</taxon>
        <taxon>Euteleostomi</taxon>
        <taxon>Actinopterygii</taxon>
        <taxon>Neopterygii</taxon>
        <taxon>Teleostei</taxon>
        <taxon>Neoteleostei</taxon>
        <taxon>Acanthomorphata</taxon>
        <taxon>Eupercaria</taxon>
        <taxon>Perciformes</taxon>
        <taxon>Notothenioidei</taxon>
        <taxon>Eleginopidae</taxon>
        <taxon>Eleginops</taxon>
    </lineage>
</organism>
<gene>
    <name evidence="2" type="ORF">PBY51_014748</name>
</gene>
<dbReference type="AlphaFoldDB" id="A0AAN7WYJ8"/>
<feature type="signal peptide" evidence="1">
    <location>
        <begin position="1"/>
        <end position="22"/>
    </location>
</feature>
<dbReference type="Proteomes" id="UP001346869">
    <property type="component" value="Unassembled WGS sequence"/>
</dbReference>
<protein>
    <submittedName>
        <fullName evidence="2">Uncharacterized protein</fullName>
    </submittedName>
</protein>
<feature type="chain" id="PRO_5042864495" evidence="1">
    <location>
        <begin position="23"/>
        <end position="66"/>
    </location>
</feature>
<evidence type="ECO:0000313" key="2">
    <source>
        <dbReference type="EMBL" id="KAK5853608.1"/>
    </source>
</evidence>
<comment type="caution">
    <text evidence="2">The sequence shown here is derived from an EMBL/GenBank/DDBJ whole genome shotgun (WGS) entry which is preliminary data.</text>
</comment>
<keyword evidence="1" id="KW-0732">Signal</keyword>
<proteinExistence type="predicted"/>
<reference evidence="2 3" key="1">
    <citation type="journal article" date="2023" name="Genes (Basel)">
        <title>Chromosome-Level Genome Assembly and Circadian Gene Repertoire of the Patagonia Blennie Eleginops maclovinus-The Closest Ancestral Proxy of Antarctic Cryonotothenioids.</title>
        <authorList>
            <person name="Cheng C.C."/>
            <person name="Rivera-Colon A.G."/>
            <person name="Minhas B.F."/>
            <person name="Wilson L."/>
            <person name="Rayamajhi N."/>
            <person name="Vargas-Chacoff L."/>
            <person name="Catchen J.M."/>
        </authorList>
    </citation>
    <scope>NUCLEOTIDE SEQUENCE [LARGE SCALE GENOMIC DNA]</scope>
    <source>
        <strain evidence="2">JMC-PN-2008</strain>
    </source>
</reference>
<dbReference type="EMBL" id="JAUZQC010000019">
    <property type="protein sequence ID" value="KAK5853608.1"/>
    <property type="molecule type" value="Genomic_DNA"/>
</dbReference>
<sequence>MLLRLWLCPCTIWRGGFSPGACRPPLRTPAVQYALPLPDRWGGGGEGKKEDCKGRFQVHVQDEKVR</sequence>
<name>A0AAN7WYJ8_ELEMC</name>
<keyword evidence="3" id="KW-1185">Reference proteome</keyword>
<reference evidence="2 3" key="2">
    <citation type="journal article" date="2023" name="Mol. Biol. Evol.">
        <title>Genomics of Secondarily Temperate Adaptation in the Only Non-Antarctic Icefish.</title>
        <authorList>
            <person name="Rivera-Colon A.G."/>
            <person name="Rayamajhi N."/>
            <person name="Minhas B.F."/>
            <person name="Madrigal G."/>
            <person name="Bilyk K.T."/>
            <person name="Yoon V."/>
            <person name="Hune M."/>
            <person name="Gregory S."/>
            <person name="Cheng C.H.C."/>
            <person name="Catchen J.M."/>
        </authorList>
    </citation>
    <scope>NUCLEOTIDE SEQUENCE [LARGE SCALE GENOMIC DNA]</scope>
    <source>
        <strain evidence="2">JMC-PN-2008</strain>
    </source>
</reference>
<evidence type="ECO:0000313" key="3">
    <source>
        <dbReference type="Proteomes" id="UP001346869"/>
    </source>
</evidence>
<evidence type="ECO:0000256" key="1">
    <source>
        <dbReference type="SAM" id="SignalP"/>
    </source>
</evidence>